<organism evidence="5 6">
    <name type="scientific">Haemophilus sputorum</name>
    <dbReference type="NCBI Taxonomy" id="1078480"/>
    <lineage>
        <taxon>Bacteria</taxon>
        <taxon>Pseudomonadati</taxon>
        <taxon>Pseudomonadota</taxon>
        <taxon>Gammaproteobacteria</taxon>
        <taxon>Pasteurellales</taxon>
        <taxon>Pasteurellaceae</taxon>
        <taxon>Haemophilus</taxon>
    </lineage>
</organism>
<name>A0A369YGE9_9PAST</name>
<accession>A0A369YGE9</accession>
<comment type="function">
    <text evidence="3">Transferase that catalyzes the transfer of sulfur from thiosulfate to thiophilic acceptors such as cyanide or dithiols. May function in a CysM-independent thiosulfate assimilation pathway by catalyzing the conversion of thiosulfate to sulfite, which can then be used for L-cysteine biosynthesis.</text>
</comment>
<evidence type="ECO:0000313" key="6">
    <source>
        <dbReference type="Proteomes" id="UP000253872"/>
    </source>
</evidence>
<dbReference type="InterPro" id="IPR050229">
    <property type="entry name" value="GlpE_sulfurtransferase"/>
</dbReference>
<sequence length="110" mass="12646">MMETFTEISPQQAWELLQTEENAVLVDIRDNIRFTYSHPQGAFHLTNQSYGQFLDEVDYEDPIIVSCYHGNSSRNTAQFLVEQGFEQVYSLAGGFDGWMRAELPIETAYP</sequence>
<dbReference type="NCBIfam" id="NF001195">
    <property type="entry name" value="PRK00162.1"/>
    <property type="match status" value="1"/>
</dbReference>
<dbReference type="STRING" id="1035839.GCA_000238795_00811"/>
<dbReference type="SUPFAM" id="SSF52821">
    <property type="entry name" value="Rhodanese/Cell cycle control phosphatase"/>
    <property type="match status" value="1"/>
</dbReference>
<evidence type="ECO:0000256" key="3">
    <source>
        <dbReference type="HAMAP-Rule" id="MF_01009"/>
    </source>
</evidence>
<dbReference type="HAMAP" id="MF_01009">
    <property type="entry name" value="Thiosulf_sulfurtr"/>
    <property type="match status" value="1"/>
</dbReference>
<dbReference type="Gene3D" id="3.40.250.10">
    <property type="entry name" value="Rhodanese-like domain"/>
    <property type="match status" value="1"/>
</dbReference>
<reference evidence="5 6" key="1">
    <citation type="submission" date="2018-05" db="EMBL/GenBank/DDBJ databases">
        <title>Draft Genome Sequences for a Diverse set of 7 Haemophilus Species.</title>
        <authorList>
            <person name="Nichols M."/>
            <person name="Topaz N."/>
            <person name="Wang X."/>
            <person name="Wang X."/>
            <person name="Boxrud D."/>
        </authorList>
    </citation>
    <scope>NUCLEOTIDE SEQUENCE [LARGE SCALE GENOMIC DNA]</scope>
    <source>
        <strain evidence="5 6">C2002001239</strain>
    </source>
</reference>
<comment type="similarity">
    <text evidence="3">Belongs to the GlpE family.</text>
</comment>
<dbReference type="SMART" id="SM00450">
    <property type="entry name" value="RHOD"/>
    <property type="match status" value="1"/>
</dbReference>
<dbReference type="EMBL" id="QEPN01000008">
    <property type="protein sequence ID" value="RDE70318.1"/>
    <property type="molecule type" value="Genomic_DNA"/>
</dbReference>
<evidence type="ECO:0000256" key="2">
    <source>
        <dbReference type="ARBA" id="ARBA00022679"/>
    </source>
</evidence>
<dbReference type="Pfam" id="PF00581">
    <property type="entry name" value="Rhodanese"/>
    <property type="match status" value="1"/>
</dbReference>
<gene>
    <name evidence="3" type="primary">glpE</name>
    <name evidence="5" type="ORF">DPV93_09110</name>
</gene>
<dbReference type="GO" id="GO:0103041">
    <property type="term" value="F:thiosulfate-thioredoxin sulfurtransferase activity"/>
    <property type="evidence" value="ECO:0007669"/>
    <property type="project" value="RHEA"/>
</dbReference>
<comment type="caution">
    <text evidence="5">The sequence shown here is derived from an EMBL/GenBank/DDBJ whole genome shotgun (WGS) entry which is preliminary data.</text>
</comment>
<protein>
    <recommendedName>
        <fullName evidence="3">Thiosulfate sulfurtransferase GlpE</fullName>
        <ecNumber evidence="3">2.8.1.1</ecNumber>
    </recommendedName>
</protein>
<feature type="domain" description="Rhodanese" evidence="4">
    <location>
        <begin position="19"/>
        <end position="107"/>
    </location>
</feature>
<dbReference type="PANTHER" id="PTHR43031">
    <property type="entry name" value="FAD-DEPENDENT OXIDOREDUCTASE"/>
    <property type="match status" value="1"/>
</dbReference>
<dbReference type="GO" id="GO:0005737">
    <property type="term" value="C:cytoplasm"/>
    <property type="evidence" value="ECO:0007669"/>
    <property type="project" value="UniProtKB-SubCell"/>
</dbReference>
<dbReference type="InterPro" id="IPR036873">
    <property type="entry name" value="Rhodanese-like_dom_sf"/>
</dbReference>
<dbReference type="EC" id="2.8.1.1" evidence="3"/>
<evidence type="ECO:0000259" key="4">
    <source>
        <dbReference type="PROSITE" id="PS50206"/>
    </source>
</evidence>
<dbReference type="RefSeq" id="WP_007526595.1">
    <property type="nucleotide sequence ID" value="NZ_CAURJL010000030.1"/>
</dbReference>
<comment type="catalytic activity">
    <reaction evidence="3">
        <text>thiosulfate + hydrogen cyanide = thiocyanate + sulfite + 2 H(+)</text>
        <dbReference type="Rhea" id="RHEA:16881"/>
        <dbReference type="ChEBI" id="CHEBI:15378"/>
        <dbReference type="ChEBI" id="CHEBI:17359"/>
        <dbReference type="ChEBI" id="CHEBI:18022"/>
        <dbReference type="ChEBI" id="CHEBI:18407"/>
        <dbReference type="ChEBI" id="CHEBI:33542"/>
        <dbReference type="EC" id="2.8.1.1"/>
    </reaction>
</comment>
<dbReference type="CDD" id="cd01444">
    <property type="entry name" value="GlpE_ST"/>
    <property type="match status" value="1"/>
</dbReference>
<proteinExistence type="inferred from homology"/>
<dbReference type="GO" id="GO:0004792">
    <property type="term" value="F:thiosulfate-cyanide sulfurtransferase activity"/>
    <property type="evidence" value="ECO:0007669"/>
    <property type="project" value="UniProtKB-UniRule"/>
</dbReference>
<dbReference type="InterPro" id="IPR001763">
    <property type="entry name" value="Rhodanese-like_dom"/>
</dbReference>
<evidence type="ECO:0000313" key="5">
    <source>
        <dbReference type="EMBL" id="RDE70318.1"/>
    </source>
</evidence>
<comment type="catalytic activity">
    <reaction evidence="3">
        <text>thiosulfate + [thioredoxin]-dithiol = [thioredoxin]-disulfide + hydrogen sulfide + sulfite + 2 H(+)</text>
        <dbReference type="Rhea" id="RHEA:83859"/>
        <dbReference type="Rhea" id="RHEA-COMP:10698"/>
        <dbReference type="Rhea" id="RHEA-COMP:10700"/>
        <dbReference type="ChEBI" id="CHEBI:15378"/>
        <dbReference type="ChEBI" id="CHEBI:17359"/>
        <dbReference type="ChEBI" id="CHEBI:29919"/>
        <dbReference type="ChEBI" id="CHEBI:29950"/>
        <dbReference type="ChEBI" id="CHEBI:33542"/>
        <dbReference type="ChEBI" id="CHEBI:50058"/>
    </reaction>
</comment>
<dbReference type="PANTHER" id="PTHR43031:SF6">
    <property type="entry name" value="THIOSULFATE SULFURTRANSFERASE GLPE"/>
    <property type="match status" value="1"/>
</dbReference>
<keyword evidence="2 3" id="KW-0808">Transferase</keyword>
<dbReference type="PROSITE" id="PS50206">
    <property type="entry name" value="RHODANESE_3"/>
    <property type="match status" value="1"/>
</dbReference>
<comment type="subcellular location">
    <subcellularLocation>
        <location evidence="3">Cytoplasm</location>
    </subcellularLocation>
</comment>
<dbReference type="InterPro" id="IPR023695">
    <property type="entry name" value="Thiosulf_sulfurTrfase"/>
</dbReference>
<evidence type="ECO:0000256" key="1">
    <source>
        <dbReference type="ARBA" id="ARBA00022490"/>
    </source>
</evidence>
<feature type="active site" description="Cysteine persulfide intermediate" evidence="3">
    <location>
        <position position="67"/>
    </location>
</feature>
<keyword evidence="1 3" id="KW-0963">Cytoplasm</keyword>
<dbReference type="Proteomes" id="UP000253872">
    <property type="component" value="Unassembled WGS sequence"/>
</dbReference>
<dbReference type="AlphaFoldDB" id="A0A369YGE9"/>